<comment type="caution">
    <text evidence="1">The sequence shown here is derived from an EMBL/GenBank/DDBJ whole genome shotgun (WGS) entry which is preliminary data.</text>
</comment>
<reference evidence="1" key="1">
    <citation type="journal article" date="2014" name="Int. J. Syst. Evol. Microbiol.">
        <title>Complete genome sequence of Corynebacterium casei LMG S-19264T (=DSM 44701T), isolated from a smear-ripened cheese.</title>
        <authorList>
            <consortium name="US DOE Joint Genome Institute (JGI-PGF)"/>
            <person name="Walter F."/>
            <person name="Albersmeier A."/>
            <person name="Kalinowski J."/>
            <person name="Ruckert C."/>
        </authorList>
    </citation>
    <scope>NUCLEOTIDE SEQUENCE</scope>
    <source>
        <strain evidence="1">CGMCC 1.15454</strain>
    </source>
</reference>
<dbReference type="Pfam" id="PF14434">
    <property type="entry name" value="Imm6"/>
    <property type="match status" value="1"/>
</dbReference>
<dbReference type="Proteomes" id="UP000621492">
    <property type="component" value="Unassembled WGS sequence"/>
</dbReference>
<dbReference type="EMBL" id="BMJD01000046">
    <property type="protein sequence ID" value="GGB57492.1"/>
    <property type="molecule type" value="Genomic_DNA"/>
</dbReference>
<keyword evidence="2" id="KW-1185">Reference proteome</keyword>
<protein>
    <submittedName>
        <fullName evidence="1">Uncharacterized protein</fullName>
    </submittedName>
</protein>
<dbReference type="InterPro" id="IPR025674">
    <property type="entry name" value="Imm6"/>
</dbReference>
<accession>A0A9W5U0Y0</accession>
<evidence type="ECO:0000313" key="2">
    <source>
        <dbReference type="Proteomes" id="UP000621492"/>
    </source>
</evidence>
<proteinExistence type="predicted"/>
<organism evidence="1 2">
    <name type="scientific">Lentibacillus populi</name>
    <dbReference type="NCBI Taxonomy" id="1827502"/>
    <lineage>
        <taxon>Bacteria</taxon>
        <taxon>Bacillati</taxon>
        <taxon>Bacillota</taxon>
        <taxon>Bacilli</taxon>
        <taxon>Bacillales</taxon>
        <taxon>Bacillaceae</taxon>
        <taxon>Lentibacillus</taxon>
    </lineage>
</organism>
<evidence type="ECO:0000313" key="1">
    <source>
        <dbReference type="EMBL" id="GGB57492.1"/>
    </source>
</evidence>
<sequence>MNNLVYTLEDDVKVGFVLTIGEEVFGVINKNDERYNDGREALDKCWIWVEDKGVSGDDLYELIDNAEFTGISEFAEDENDIEIASLWTLMVDIVSYTAWKAYKREEAKYLPQALEGIEEESMAILVDSAIETTFISNEKIEIIEQRMLDQFSVNNDKKLTRHDFMNKLLEGE</sequence>
<dbReference type="AlphaFoldDB" id="A0A9W5U0Y0"/>
<reference evidence="1" key="2">
    <citation type="submission" date="2020-09" db="EMBL/GenBank/DDBJ databases">
        <authorList>
            <person name="Sun Q."/>
            <person name="Zhou Y."/>
        </authorList>
    </citation>
    <scope>NUCLEOTIDE SEQUENCE</scope>
    <source>
        <strain evidence="1">CGMCC 1.15454</strain>
    </source>
</reference>
<gene>
    <name evidence="1" type="ORF">GCM10011409_38710</name>
</gene>
<name>A0A9W5U0Y0_9BACI</name>
<dbReference type="RefSeq" id="WP_155555042.1">
    <property type="nucleotide sequence ID" value="NZ_BMJD01000046.1"/>
</dbReference>